<feature type="chain" id="PRO_5042283648" evidence="2">
    <location>
        <begin position="22"/>
        <end position="202"/>
    </location>
</feature>
<evidence type="ECO:0000313" key="4">
    <source>
        <dbReference type="Proteomes" id="UP001249851"/>
    </source>
</evidence>
<dbReference type="SUPFAM" id="SSF50353">
    <property type="entry name" value="Cytokine"/>
    <property type="match status" value="1"/>
</dbReference>
<dbReference type="Proteomes" id="UP001249851">
    <property type="component" value="Unassembled WGS sequence"/>
</dbReference>
<evidence type="ECO:0000313" key="3">
    <source>
        <dbReference type="EMBL" id="KAK2551736.1"/>
    </source>
</evidence>
<keyword evidence="2" id="KW-0732">Signal</keyword>
<comment type="caution">
    <text evidence="3">The sequence shown here is derived from an EMBL/GenBank/DDBJ whole genome shotgun (WGS) entry which is preliminary data.</text>
</comment>
<dbReference type="GO" id="GO:0008083">
    <property type="term" value="F:growth factor activity"/>
    <property type="evidence" value="ECO:0007669"/>
    <property type="project" value="InterPro"/>
</dbReference>
<dbReference type="InterPro" id="IPR002209">
    <property type="entry name" value="Fibroblast_GF_fam"/>
</dbReference>
<feature type="signal peptide" evidence="2">
    <location>
        <begin position="1"/>
        <end position="21"/>
    </location>
</feature>
<name>A0AAD9PZK9_ACRCE</name>
<sequence>MTSPLLISVLVLRSLLLSTNAPINYTRSEVAAEPPTTNAVTSLDTAVKDVDTPSTWMDGRLVTRKGIQLVMLENGTVAGRLFRIQSHGPTLVKLKSLKTMKYIAISSTGLVYSTAKSSNQDALLRHALEENFYYSFSSYLYPDKRYLPTRDWLLAIGNKGQMRNASRVLKGRKSHQFQITELRKSSGRFHIGQVLKEREVLV</sequence>
<dbReference type="Pfam" id="PF00167">
    <property type="entry name" value="FGF"/>
    <property type="match status" value="1"/>
</dbReference>
<dbReference type="InterPro" id="IPR056378">
    <property type="entry name" value="Let-756-like_FGF"/>
</dbReference>
<accession>A0AAD9PZK9</accession>
<dbReference type="InterPro" id="IPR008996">
    <property type="entry name" value="IL1/FGF"/>
</dbReference>
<gene>
    <name evidence="3" type="ORF">P5673_027338</name>
</gene>
<keyword evidence="4" id="KW-1185">Reference proteome</keyword>
<protein>
    <submittedName>
        <fullName evidence="3">Fibroblast growth factor 1</fullName>
    </submittedName>
</protein>
<dbReference type="PANTHER" id="PTHR11486">
    <property type="entry name" value="FIBROBLAST GROWTH FACTOR"/>
    <property type="match status" value="1"/>
</dbReference>
<evidence type="ECO:0000256" key="2">
    <source>
        <dbReference type="SAM" id="SignalP"/>
    </source>
</evidence>
<dbReference type="EMBL" id="JARQWQ010000094">
    <property type="protein sequence ID" value="KAK2551736.1"/>
    <property type="molecule type" value="Genomic_DNA"/>
</dbReference>
<dbReference type="CDD" id="cd00058">
    <property type="entry name" value="beta-trefoil_FGF"/>
    <property type="match status" value="1"/>
</dbReference>
<evidence type="ECO:0000256" key="1">
    <source>
        <dbReference type="ARBA" id="ARBA00007936"/>
    </source>
</evidence>
<reference evidence="3" key="1">
    <citation type="journal article" date="2023" name="G3 (Bethesda)">
        <title>Whole genome assembly and annotation of the endangered Caribbean coral Acropora cervicornis.</title>
        <authorList>
            <person name="Selwyn J.D."/>
            <person name="Vollmer S.V."/>
        </authorList>
    </citation>
    <scope>NUCLEOTIDE SEQUENCE</scope>
    <source>
        <strain evidence="3">K2</strain>
    </source>
</reference>
<reference evidence="3" key="2">
    <citation type="journal article" date="2023" name="Science">
        <title>Genomic signatures of disease resistance in endangered staghorn corals.</title>
        <authorList>
            <person name="Vollmer S.V."/>
            <person name="Selwyn J.D."/>
            <person name="Despard B.A."/>
            <person name="Roesel C.L."/>
        </authorList>
    </citation>
    <scope>NUCLEOTIDE SEQUENCE</scope>
    <source>
        <strain evidence="3">K2</strain>
    </source>
</reference>
<proteinExistence type="inferred from homology"/>
<dbReference type="SMART" id="SM00442">
    <property type="entry name" value="FGF"/>
    <property type="match status" value="1"/>
</dbReference>
<dbReference type="AlphaFoldDB" id="A0AAD9PZK9"/>
<organism evidence="3 4">
    <name type="scientific">Acropora cervicornis</name>
    <name type="common">Staghorn coral</name>
    <dbReference type="NCBI Taxonomy" id="6130"/>
    <lineage>
        <taxon>Eukaryota</taxon>
        <taxon>Metazoa</taxon>
        <taxon>Cnidaria</taxon>
        <taxon>Anthozoa</taxon>
        <taxon>Hexacorallia</taxon>
        <taxon>Scleractinia</taxon>
        <taxon>Astrocoeniina</taxon>
        <taxon>Acroporidae</taxon>
        <taxon>Acropora</taxon>
    </lineage>
</organism>
<dbReference type="Gene3D" id="2.80.10.50">
    <property type="match status" value="1"/>
</dbReference>
<comment type="similarity">
    <text evidence="1">Belongs to the heparin-binding growth factors family.</text>
</comment>